<feature type="binding site" evidence="7">
    <location>
        <begin position="113"/>
        <end position="114"/>
    </location>
    <ligand>
        <name>pyridoxal 5'-phosphate</name>
        <dbReference type="ChEBI" id="CHEBI:597326"/>
    </ligand>
</feature>
<dbReference type="Gene3D" id="3.40.640.10">
    <property type="entry name" value="Type I PLP-dependent aspartate aminotransferase-like (Major domain)"/>
    <property type="match status" value="1"/>
</dbReference>
<reference evidence="9" key="1">
    <citation type="submission" date="2023-07" db="EMBL/GenBank/DDBJ databases">
        <authorList>
            <person name="Luz R."/>
            <person name="Cordeiro R."/>
            <person name="Fonseca A."/>
            <person name="Goncalves V."/>
        </authorList>
    </citation>
    <scope>NUCLEOTIDE SEQUENCE [LARGE SCALE GENOMIC DNA]</scope>
    <source>
        <strain evidence="9">BACA0444</strain>
    </source>
</reference>
<protein>
    <recommendedName>
        <fullName evidence="7">Adenosylmethionine-8-amino-7-oxononanoate aminotransferase</fullName>
        <ecNumber evidence="7">2.6.1.62</ecNumber>
    </recommendedName>
    <alternativeName>
        <fullName evidence="7">7,8-diamino-pelargonic acid aminotransferase</fullName>
        <shortName evidence="7">DAPA AT</shortName>
        <shortName evidence="7">DAPA aminotransferase</shortName>
    </alternativeName>
    <alternativeName>
        <fullName evidence="7">7,8-diaminononanoate synthase</fullName>
        <shortName evidence="7">DANS</shortName>
    </alternativeName>
    <alternativeName>
        <fullName evidence="7">Diaminopelargonic acid synthase</fullName>
    </alternativeName>
</protein>
<dbReference type="SUPFAM" id="SSF53383">
    <property type="entry name" value="PLP-dependent transferases"/>
    <property type="match status" value="1"/>
</dbReference>
<feature type="binding site" evidence="7">
    <location>
        <begin position="314"/>
        <end position="315"/>
    </location>
    <ligand>
        <name>pyridoxal 5'-phosphate</name>
        <dbReference type="ChEBI" id="CHEBI:597326"/>
    </ligand>
</feature>
<dbReference type="GO" id="GO:0005737">
    <property type="term" value="C:cytoplasm"/>
    <property type="evidence" value="ECO:0007669"/>
    <property type="project" value="UniProtKB-SubCell"/>
</dbReference>
<evidence type="ECO:0000256" key="1">
    <source>
        <dbReference type="ARBA" id="ARBA00001933"/>
    </source>
</evidence>
<evidence type="ECO:0000256" key="7">
    <source>
        <dbReference type="HAMAP-Rule" id="MF_00834"/>
    </source>
</evidence>
<evidence type="ECO:0000256" key="2">
    <source>
        <dbReference type="ARBA" id="ARBA00022576"/>
    </source>
</evidence>
<keyword evidence="9" id="KW-1185">Reference proteome</keyword>
<comment type="similarity">
    <text evidence="7">Belongs to the class-III pyridoxal-phosphate-dependent aminotransferase family. BioA subfamily.</text>
</comment>
<name>A0AAE4FVH7_9CYAN</name>
<dbReference type="FunFam" id="3.40.640.10:FF:000004">
    <property type="entry name" value="Acetylornithine aminotransferase"/>
    <property type="match status" value="1"/>
</dbReference>
<comment type="subcellular location">
    <subcellularLocation>
        <location evidence="7">Cytoplasm</location>
    </subcellularLocation>
</comment>
<feature type="binding site" evidence="7">
    <location>
        <position position="53"/>
    </location>
    <ligand>
        <name>substrate</name>
    </ligand>
</feature>
<keyword evidence="6 7" id="KW-0663">Pyridoxal phosphate</keyword>
<dbReference type="GO" id="GO:0009102">
    <property type="term" value="P:biotin biosynthetic process"/>
    <property type="evidence" value="ECO:0007669"/>
    <property type="project" value="UniProtKB-UniRule"/>
</dbReference>
<dbReference type="NCBIfam" id="TIGR00508">
    <property type="entry name" value="bioA"/>
    <property type="match status" value="1"/>
</dbReference>
<accession>A0AAE4FVH7</accession>
<evidence type="ECO:0000313" key="9">
    <source>
        <dbReference type="Proteomes" id="UP001268256"/>
    </source>
</evidence>
<keyword evidence="7" id="KW-0963">Cytoplasm</keyword>
<evidence type="ECO:0000256" key="5">
    <source>
        <dbReference type="ARBA" id="ARBA00022756"/>
    </source>
</evidence>
<dbReference type="EMBL" id="JAVMIP010000020">
    <property type="protein sequence ID" value="MDS3862037.1"/>
    <property type="molecule type" value="Genomic_DNA"/>
</dbReference>
<dbReference type="GO" id="GO:0004015">
    <property type="term" value="F:adenosylmethionine-8-amino-7-oxononanoate transaminase activity"/>
    <property type="evidence" value="ECO:0007669"/>
    <property type="project" value="UniProtKB-UniRule"/>
</dbReference>
<evidence type="ECO:0000256" key="3">
    <source>
        <dbReference type="ARBA" id="ARBA00022679"/>
    </source>
</evidence>
<evidence type="ECO:0000256" key="4">
    <source>
        <dbReference type="ARBA" id="ARBA00022691"/>
    </source>
</evidence>
<organism evidence="8 9">
    <name type="scientific">Pseudocalidococcus azoricus BACA0444</name>
    <dbReference type="NCBI Taxonomy" id="2918990"/>
    <lineage>
        <taxon>Bacteria</taxon>
        <taxon>Bacillati</taxon>
        <taxon>Cyanobacteriota</taxon>
        <taxon>Cyanophyceae</taxon>
        <taxon>Acaryochloridales</taxon>
        <taxon>Thermosynechococcaceae</taxon>
        <taxon>Pseudocalidococcus</taxon>
        <taxon>Pseudocalidococcus azoricus</taxon>
    </lineage>
</organism>
<feature type="binding site" evidence="7">
    <location>
        <position position="313"/>
    </location>
    <ligand>
        <name>substrate</name>
    </ligand>
</feature>
<dbReference type="InterPro" id="IPR015421">
    <property type="entry name" value="PyrdxlP-dep_Trfase_major"/>
</dbReference>
<dbReference type="InterPro" id="IPR015422">
    <property type="entry name" value="PyrdxlP-dep_Trfase_small"/>
</dbReference>
<proteinExistence type="inferred from homology"/>
<dbReference type="HAMAP" id="MF_00834">
    <property type="entry name" value="BioA"/>
    <property type="match status" value="1"/>
</dbReference>
<comment type="subunit">
    <text evidence="7">Homodimer.</text>
</comment>
<comment type="function">
    <text evidence="7">Catalyzes the transfer of the alpha-amino group from S-adenosyl-L-methionine (SAM) to 7-keto-8-aminopelargonic acid (KAPA) to form 7,8-diaminopelargonic acid (DAPA). It is the only aminotransferase known to utilize SAM as an amino donor.</text>
</comment>
<dbReference type="RefSeq" id="WP_322879255.1">
    <property type="nucleotide sequence ID" value="NZ_JAVMIP010000020.1"/>
</dbReference>
<comment type="caution">
    <text evidence="8">The sequence shown here is derived from an EMBL/GenBank/DDBJ whole genome shotgun (WGS) entry which is preliminary data.</text>
</comment>
<dbReference type="InterPro" id="IPR005814">
    <property type="entry name" value="Aminotrans_3"/>
</dbReference>
<comment type="catalytic activity">
    <reaction evidence="7">
        <text>(8S)-8-amino-7-oxononanoate + S-adenosyl-L-methionine = S-adenosyl-4-methylsulfanyl-2-oxobutanoate + (7R,8S)-7,8-diammoniononanoate</text>
        <dbReference type="Rhea" id="RHEA:16861"/>
        <dbReference type="ChEBI" id="CHEBI:16490"/>
        <dbReference type="ChEBI" id="CHEBI:59789"/>
        <dbReference type="ChEBI" id="CHEBI:149468"/>
        <dbReference type="ChEBI" id="CHEBI:149469"/>
        <dbReference type="EC" id="2.6.1.62"/>
    </reaction>
</comment>
<comment type="pathway">
    <text evidence="7">Cofactor biosynthesis; biotin biosynthesis; 7,8-diaminononanoate from 8-amino-7-oxononanoate (SAM route): step 1/1.</text>
</comment>
<dbReference type="EC" id="2.6.1.62" evidence="7"/>
<feature type="binding site" evidence="7">
    <location>
        <position position="403"/>
    </location>
    <ligand>
        <name>substrate</name>
    </ligand>
</feature>
<comment type="cofactor">
    <cofactor evidence="1 7">
        <name>pyridoxal 5'-phosphate</name>
        <dbReference type="ChEBI" id="CHEBI:597326"/>
    </cofactor>
</comment>
<dbReference type="GO" id="GO:0004141">
    <property type="term" value="F:dethiobiotin synthase activity"/>
    <property type="evidence" value="ECO:0007669"/>
    <property type="project" value="TreeGrafter"/>
</dbReference>
<dbReference type="CDD" id="cd00610">
    <property type="entry name" value="OAT_like"/>
    <property type="match status" value="1"/>
</dbReference>
<feature type="modified residue" description="N6-(pyridoxal phosphate)lysine" evidence="7">
    <location>
        <position position="279"/>
    </location>
</feature>
<keyword evidence="4 7" id="KW-0949">S-adenosyl-L-methionine</keyword>
<dbReference type="Proteomes" id="UP001268256">
    <property type="component" value="Unassembled WGS sequence"/>
</dbReference>
<dbReference type="PANTHER" id="PTHR42684:SF3">
    <property type="entry name" value="ADENOSYLMETHIONINE-8-AMINO-7-OXONONANOATE AMINOTRANSFERASE"/>
    <property type="match status" value="1"/>
</dbReference>
<feature type="binding site" evidence="7">
    <location>
        <position position="279"/>
    </location>
    <ligand>
        <name>substrate</name>
    </ligand>
</feature>
<dbReference type="InterPro" id="IPR015424">
    <property type="entry name" value="PyrdxlP-dep_Trfase"/>
</dbReference>
<dbReference type="GO" id="GO:0030170">
    <property type="term" value="F:pyridoxal phosphate binding"/>
    <property type="evidence" value="ECO:0007669"/>
    <property type="project" value="UniProtKB-UniRule"/>
</dbReference>
<feature type="binding site" evidence="7">
    <location>
        <position position="146"/>
    </location>
    <ligand>
        <name>substrate</name>
    </ligand>
</feature>
<feature type="site" description="Participates in the substrate recognition with KAPA and in a stacking interaction with the adenine ring of SAM" evidence="7">
    <location>
        <position position="18"/>
    </location>
</feature>
<keyword evidence="2 7" id="KW-0032">Aminotransferase</keyword>
<dbReference type="Gene3D" id="3.90.1150.10">
    <property type="entry name" value="Aspartate Aminotransferase, domain 1"/>
    <property type="match status" value="1"/>
</dbReference>
<keyword evidence="5 7" id="KW-0093">Biotin biosynthesis</keyword>
<sequence length="445" mass="49932">MIDSSILTIENSPIWRPFTQMKTADPPLFVKKGSGMTLELGDGRQILDCISSWWVTIHGHSHPILAQALTEQAQQLEQVIFTAFTHEPAETLAQKLLDHLPQHLRRVFFSDNGSTAVEVALKMAYQYWQRLGEPQRTRFLGFTGGYHGDTLGAMAMGQSSPWWHPFQPLLMSLETIPFPATFDQDPAVEQKEAASLACLSHLLNQHPQEYAAIFIEPLVQGAGGMRMCRPEFLQRLQALVHEFHVLLVYDEVMTGFGRTGELFATLKSATQPDLICLSKGLSGGCLPLAVTIATEAIYQAFYDDALENAFFHSHSYTGNPLACATGVASLKLLEHQPQIYQRLESLHRQLAVHYLQDQPLVENLRFCGTIMAFEIKTNTQEDYFSDLGPWLRQEFLAAGLLLRPLGKTIYLLPPYCVTELELEKIYQTLPQVLAKLAKLHSLIPA</sequence>
<dbReference type="PANTHER" id="PTHR42684">
    <property type="entry name" value="ADENOSYLMETHIONINE-8-AMINO-7-OXONONANOATE AMINOTRANSFERASE"/>
    <property type="match status" value="1"/>
</dbReference>
<dbReference type="InterPro" id="IPR005815">
    <property type="entry name" value="BioA"/>
</dbReference>
<dbReference type="AlphaFoldDB" id="A0AAE4FVH7"/>
<dbReference type="Pfam" id="PF00202">
    <property type="entry name" value="Aminotran_3"/>
    <property type="match status" value="1"/>
</dbReference>
<evidence type="ECO:0000313" key="8">
    <source>
        <dbReference type="EMBL" id="MDS3862037.1"/>
    </source>
</evidence>
<dbReference type="NCBIfam" id="NF004624">
    <property type="entry name" value="PRK05964.1"/>
    <property type="match status" value="1"/>
</dbReference>
<gene>
    <name evidence="7 8" type="primary">bioA</name>
    <name evidence="8" type="ORF">RIF25_14640</name>
</gene>
<evidence type="ECO:0000256" key="6">
    <source>
        <dbReference type="ARBA" id="ARBA00022898"/>
    </source>
</evidence>
<keyword evidence="3 7" id="KW-0808">Transferase</keyword>
<feature type="binding site" evidence="7">
    <location>
        <position position="250"/>
    </location>
    <ligand>
        <name>pyridoxal 5'-phosphate</name>
        <dbReference type="ChEBI" id="CHEBI:597326"/>
    </ligand>
</feature>
<dbReference type="InterPro" id="IPR049704">
    <property type="entry name" value="Aminotrans_3_PPA_site"/>
</dbReference>
<dbReference type="PROSITE" id="PS00600">
    <property type="entry name" value="AA_TRANSFER_CLASS_3"/>
    <property type="match status" value="1"/>
</dbReference>